<protein>
    <submittedName>
        <fullName evidence="1">Uncharacterized protein</fullName>
    </submittedName>
</protein>
<sequence>MNELLLTYEAAEAAYFDGEHDWSLLSRNLPRNSLPALLDLVADELSIAELAGAVGNSWVMCEFPEITLPRSRWLEWFRELGYTENGALGPSGPPSRITLYRGGVDPSGMAWTDDRAQAEWFCDRFPGGRLWTAEASSDRILAHFNTIRNGECEYVIDPDGLSFAEIKPC</sequence>
<name>A0AB38CXR2_9MYCO</name>
<gene>
    <name evidence="1" type="ORF">SAMEA2070301_01847</name>
</gene>
<evidence type="ECO:0000313" key="1">
    <source>
        <dbReference type="EMBL" id="SIA67353.1"/>
    </source>
</evidence>
<proteinExistence type="predicted"/>
<evidence type="ECO:0000313" key="2">
    <source>
        <dbReference type="Proteomes" id="UP000185210"/>
    </source>
</evidence>
<reference evidence="1 2" key="1">
    <citation type="submission" date="2016-11" db="EMBL/GenBank/DDBJ databases">
        <authorList>
            <consortium name="Pathogen Informatics"/>
        </authorList>
    </citation>
    <scope>NUCLEOTIDE SEQUENCE [LARGE SCALE GENOMIC DNA]</scope>
    <source>
        <strain evidence="1 2">104</strain>
    </source>
</reference>
<dbReference type="RefSeq" id="WP_005090900.1">
    <property type="nucleotide sequence ID" value="NZ_FRYU01000003.1"/>
</dbReference>
<dbReference type="AlphaFoldDB" id="A0AB38CXR2"/>
<accession>A0AB38CXR2</accession>
<dbReference type="EMBL" id="FSHM01000002">
    <property type="protein sequence ID" value="SIA67353.1"/>
    <property type="molecule type" value="Genomic_DNA"/>
</dbReference>
<organism evidence="1 2">
    <name type="scientific">Mycobacteroides abscessus subsp. abscessus</name>
    <dbReference type="NCBI Taxonomy" id="1185650"/>
    <lineage>
        <taxon>Bacteria</taxon>
        <taxon>Bacillati</taxon>
        <taxon>Actinomycetota</taxon>
        <taxon>Actinomycetes</taxon>
        <taxon>Mycobacteriales</taxon>
        <taxon>Mycobacteriaceae</taxon>
        <taxon>Mycobacteroides</taxon>
        <taxon>Mycobacteroides abscessus</taxon>
    </lineage>
</organism>
<comment type="caution">
    <text evidence="1">The sequence shown here is derived from an EMBL/GenBank/DDBJ whole genome shotgun (WGS) entry which is preliminary data.</text>
</comment>
<dbReference type="Proteomes" id="UP000185210">
    <property type="component" value="Unassembled WGS sequence"/>
</dbReference>